<feature type="region of interest" description="Disordered" evidence="1">
    <location>
        <begin position="1"/>
        <end position="36"/>
    </location>
</feature>
<name>A0ABR1G4R4_AURAN</name>
<dbReference type="Proteomes" id="UP001363151">
    <property type="component" value="Unassembled WGS sequence"/>
</dbReference>
<feature type="compositionally biased region" description="Basic and acidic residues" evidence="1">
    <location>
        <begin position="1"/>
        <end position="28"/>
    </location>
</feature>
<proteinExistence type="predicted"/>
<evidence type="ECO:0000256" key="1">
    <source>
        <dbReference type="SAM" id="MobiDB-lite"/>
    </source>
</evidence>
<sequence length="136" mass="15020">MADDVRSDAQGENHELTDVDEEAGHERLSPGAAPREMYIPQDEATAFIESLMEQEGFWEGVGEKGCALFPVCGTREFPPKKTAIIVAGARIEVAYEEHRAFAENMRRMVEGDPWSIRDKPLLARCEHDSGATPAAC</sequence>
<keyword evidence="3" id="KW-1185">Reference proteome</keyword>
<comment type="caution">
    <text evidence="2">The sequence shown here is derived from an EMBL/GenBank/DDBJ whole genome shotgun (WGS) entry which is preliminary data.</text>
</comment>
<accession>A0ABR1G4R4</accession>
<evidence type="ECO:0000313" key="2">
    <source>
        <dbReference type="EMBL" id="KAK7248240.1"/>
    </source>
</evidence>
<gene>
    <name evidence="2" type="ORF">SO694_00129076</name>
</gene>
<organism evidence="2 3">
    <name type="scientific">Aureococcus anophagefferens</name>
    <name type="common">Harmful bloom alga</name>
    <dbReference type="NCBI Taxonomy" id="44056"/>
    <lineage>
        <taxon>Eukaryota</taxon>
        <taxon>Sar</taxon>
        <taxon>Stramenopiles</taxon>
        <taxon>Ochrophyta</taxon>
        <taxon>Pelagophyceae</taxon>
        <taxon>Pelagomonadales</taxon>
        <taxon>Pelagomonadaceae</taxon>
        <taxon>Aureococcus</taxon>
    </lineage>
</organism>
<dbReference type="EMBL" id="JBBJCI010000118">
    <property type="protein sequence ID" value="KAK7248240.1"/>
    <property type="molecule type" value="Genomic_DNA"/>
</dbReference>
<reference evidence="2 3" key="1">
    <citation type="submission" date="2024-03" db="EMBL/GenBank/DDBJ databases">
        <title>Aureococcus anophagefferens CCMP1851 and Kratosvirus quantuckense: Draft genome of a second virus-susceptible host strain in the model system.</title>
        <authorList>
            <person name="Chase E."/>
            <person name="Truchon A.R."/>
            <person name="Schepens W."/>
            <person name="Wilhelm S.W."/>
        </authorList>
    </citation>
    <scope>NUCLEOTIDE SEQUENCE [LARGE SCALE GENOMIC DNA]</scope>
    <source>
        <strain evidence="2 3">CCMP1851</strain>
    </source>
</reference>
<evidence type="ECO:0000313" key="3">
    <source>
        <dbReference type="Proteomes" id="UP001363151"/>
    </source>
</evidence>
<protein>
    <submittedName>
        <fullName evidence="2">MYND finger protein</fullName>
    </submittedName>
</protein>